<reference evidence="14 15" key="1">
    <citation type="journal article" date="2019" name="Int. J. Syst. Evol. Microbiol.">
        <title>The Global Catalogue of Microorganisms (GCM) 10K type strain sequencing project: providing services to taxonomists for standard genome sequencing and annotation.</title>
        <authorList>
            <consortium name="The Broad Institute Genomics Platform"/>
            <consortium name="The Broad Institute Genome Sequencing Center for Infectious Disease"/>
            <person name="Wu L."/>
            <person name="Ma J."/>
        </authorList>
    </citation>
    <scope>NUCLEOTIDE SEQUENCE [LARGE SCALE GENOMIC DNA]</scope>
    <source>
        <strain evidence="14 15">JCM 11896</strain>
    </source>
</reference>
<evidence type="ECO:0000256" key="4">
    <source>
        <dbReference type="ARBA" id="ARBA00022485"/>
    </source>
</evidence>
<evidence type="ECO:0000256" key="1">
    <source>
        <dbReference type="ARBA" id="ARBA00001966"/>
    </source>
</evidence>
<evidence type="ECO:0000256" key="5">
    <source>
        <dbReference type="ARBA" id="ARBA00022723"/>
    </source>
</evidence>
<feature type="domain" description="4Fe-4S Wbl-type" evidence="13">
    <location>
        <begin position="183"/>
        <end position="245"/>
    </location>
</feature>
<evidence type="ECO:0000256" key="3">
    <source>
        <dbReference type="ARBA" id="ARBA00006597"/>
    </source>
</evidence>
<sequence length="319" mass="34551">MTARPSPEWTVPERAAGPEDLDPRLLRPTGRTDRLQVVVEHYVPDAGRCPGCGWPVLRRQECPSRQVAVCLLDNRPLPVRLAHLAEVIPGAHRPRHRGGSGRAAPDRGRAAGAVRRTRPGPGPGAAVNDRKQNHEMGRPGDGILAEHDRRAALTNQHMEVGEMFTVDPSPARGEELDWRARAACRDVDPELFFPTAVTGATLVAEERRALAVCRVCPVLNACRSWAIVEQPHGIAGGLTEDERRRARRITPRQVRRVELSAVVPGPSPRTDRAPVIAAGQTALTAGADRGDVARTLGVTRRTVDRWAAALAIPAGGGRR</sequence>
<keyword evidence="4" id="KW-0004">4Fe-4S</keyword>
<keyword evidence="8" id="KW-0805">Transcription regulation</keyword>
<feature type="region of interest" description="Disordered" evidence="12">
    <location>
        <begin position="1"/>
        <end position="28"/>
    </location>
</feature>
<evidence type="ECO:0000313" key="15">
    <source>
        <dbReference type="Proteomes" id="UP001501414"/>
    </source>
</evidence>
<name>A0ABN1Y8G3_9PSEU</name>
<evidence type="ECO:0000256" key="10">
    <source>
        <dbReference type="ARBA" id="ARBA00023157"/>
    </source>
</evidence>
<evidence type="ECO:0000256" key="9">
    <source>
        <dbReference type="ARBA" id="ARBA00023125"/>
    </source>
</evidence>
<comment type="similarity">
    <text evidence="3">Belongs to the WhiB family.</text>
</comment>
<evidence type="ECO:0000256" key="11">
    <source>
        <dbReference type="ARBA" id="ARBA00023163"/>
    </source>
</evidence>
<keyword evidence="10" id="KW-1015">Disulfide bond</keyword>
<keyword evidence="9" id="KW-0238">DNA-binding</keyword>
<organism evidence="14 15">
    <name type="scientific">Pseudonocardia kongjuensis</name>
    <dbReference type="NCBI Taxonomy" id="102227"/>
    <lineage>
        <taxon>Bacteria</taxon>
        <taxon>Bacillati</taxon>
        <taxon>Actinomycetota</taxon>
        <taxon>Actinomycetes</taxon>
        <taxon>Pseudonocardiales</taxon>
        <taxon>Pseudonocardiaceae</taxon>
        <taxon>Pseudonocardia</taxon>
    </lineage>
</organism>
<evidence type="ECO:0000259" key="13">
    <source>
        <dbReference type="PROSITE" id="PS51674"/>
    </source>
</evidence>
<evidence type="ECO:0000256" key="8">
    <source>
        <dbReference type="ARBA" id="ARBA00023015"/>
    </source>
</evidence>
<keyword evidence="7" id="KW-0411">Iron-sulfur</keyword>
<evidence type="ECO:0000313" key="14">
    <source>
        <dbReference type="EMBL" id="GAA1399216.1"/>
    </source>
</evidence>
<proteinExistence type="inferred from homology"/>
<gene>
    <name evidence="14" type="ORF">GCM10009613_54530</name>
</gene>
<keyword evidence="11" id="KW-0804">Transcription</keyword>
<evidence type="ECO:0000256" key="7">
    <source>
        <dbReference type="ARBA" id="ARBA00023014"/>
    </source>
</evidence>
<comment type="subcellular location">
    <subcellularLocation>
        <location evidence="2">Cytoplasm</location>
    </subcellularLocation>
</comment>
<dbReference type="Proteomes" id="UP001501414">
    <property type="component" value="Unassembled WGS sequence"/>
</dbReference>
<keyword evidence="6" id="KW-0408">Iron</keyword>
<evidence type="ECO:0000256" key="2">
    <source>
        <dbReference type="ARBA" id="ARBA00004496"/>
    </source>
</evidence>
<dbReference type="PROSITE" id="PS51674">
    <property type="entry name" value="4FE4S_WBL"/>
    <property type="match status" value="1"/>
</dbReference>
<keyword evidence="5" id="KW-0479">Metal-binding</keyword>
<dbReference type="PANTHER" id="PTHR38839">
    <property type="entry name" value="TRANSCRIPTIONAL REGULATOR WHID-RELATED"/>
    <property type="match status" value="1"/>
</dbReference>
<protein>
    <recommendedName>
        <fullName evidence="13">4Fe-4S Wbl-type domain-containing protein</fullName>
    </recommendedName>
</protein>
<keyword evidence="15" id="KW-1185">Reference proteome</keyword>
<comment type="caution">
    <text evidence="14">The sequence shown here is derived from an EMBL/GenBank/DDBJ whole genome shotgun (WGS) entry which is preliminary data.</text>
</comment>
<feature type="region of interest" description="Disordered" evidence="12">
    <location>
        <begin position="91"/>
        <end position="135"/>
    </location>
</feature>
<dbReference type="InterPro" id="IPR034768">
    <property type="entry name" value="4FE4S_WBL"/>
</dbReference>
<dbReference type="InterPro" id="IPR003482">
    <property type="entry name" value="Whib"/>
</dbReference>
<comment type="cofactor">
    <cofactor evidence="1">
        <name>[4Fe-4S] cluster</name>
        <dbReference type="ChEBI" id="CHEBI:49883"/>
    </cofactor>
</comment>
<accession>A0ABN1Y8G3</accession>
<dbReference type="EMBL" id="BAAAJK010000046">
    <property type="protein sequence ID" value="GAA1399216.1"/>
    <property type="molecule type" value="Genomic_DNA"/>
</dbReference>
<evidence type="ECO:0000256" key="12">
    <source>
        <dbReference type="SAM" id="MobiDB-lite"/>
    </source>
</evidence>
<evidence type="ECO:0000256" key="6">
    <source>
        <dbReference type="ARBA" id="ARBA00023004"/>
    </source>
</evidence>
<dbReference type="Pfam" id="PF02467">
    <property type="entry name" value="Whib"/>
    <property type="match status" value="1"/>
</dbReference>